<reference evidence="1 2" key="1">
    <citation type="submission" date="2019-10" db="EMBL/GenBank/DDBJ databases">
        <title>Alkaliphilus serpentinus sp. nov. and Alkaliphilus pronyensis sp. nov., two novel anaerobic alkaliphilic species isolated from the serpentinized-hosted hydrothermal field of the Prony Bay (New Caledonia).</title>
        <authorList>
            <person name="Postec A."/>
        </authorList>
    </citation>
    <scope>NUCLEOTIDE SEQUENCE [LARGE SCALE GENOMIC DNA]</scope>
    <source>
        <strain evidence="1 2">LacV</strain>
    </source>
</reference>
<dbReference type="RefSeq" id="WP_151861390.1">
    <property type="nucleotide sequence ID" value="NZ_WBZC01000031.1"/>
</dbReference>
<keyword evidence="2" id="KW-1185">Reference proteome</keyword>
<dbReference type="Pfam" id="PF02585">
    <property type="entry name" value="PIG-L"/>
    <property type="match status" value="1"/>
</dbReference>
<dbReference type="InterPro" id="IPR024078">
    <property type="entry name" value="LmbE-like_dom_sf"/>
</dbReference>
<organism evidence="1 2">
    <name type="scientific">Alkaliphilus pronyensis</name>
    <dbReference type="NCBI Taxonomy" id="1482732"/>
    <lineage>
        <taxon>Bacteria</taxon>
        <taxon>Bacillati</taxon>
        <taxon>Bacillota</taxon>
        <taxon>Clostridia</taxon>
        <taxon>Peptostreptococcales</taxon>
        <taxon>Natronincolaceae</taxon>
        <taxon>Alkaliphilus</taxon>
    </lineage>
</organism>
<dbReference type="PANTHER" id="PTHR12993">
    <property type="entry name" value="N-ACETYLGLUCOSAMINYL-PHOSPHATIDYLINOSITOL DE-N-ACETYLASE-RELATED"/>
    <property type="match status" value="1"/>
</dbReference>
<sequence>MVKDIIKAIVKYPIAVVNYAILWNYYRWSERNNNSIENMQEGKRERVLVIAPHVDDETIGLGGTLLKHVEDNSSIHCVYITDGSGSNTELPKEEITKARQQEAKKIQELIGINELYFMNEVDGSIQPSESLQKRIYSIVDKVKPDVIYTPFLIDAHSDHVETTVNIIKVLKQWNPSFDNIYMYEINCPIIPKLVNVAMVLDEKTFNRKIKLLDVFKTQESMEFDGFISLNRRKGLLVKGKAAAVEVFVKVNLQQIEEIYEILKLEGFSYHQFRQLSNRYNLLLGFIQGYGKKALYTNKIQAVLNRSHSSR</sequence>
<accession>A0A6I0F8F6</accession>
<name>A0A6I0F8F6_9FIRM</name>
<dbReference type="Proteomes" id="UP000432715">
    <property type="component" value="Unassembled WGS sequence"/>
</dbReference>
<protein>
    <submittedName>
        <fullName evidence="1">PIG-L family deacetylase</fullName>
    </submittedName>
</protein>
<dbReference type="OrthoDB" id="9815144at2"/>
<dbReference type="InterPro" id="IPR003737">
    <property type="entry name" value="GlcNAc_PI_deacetylase-related"/>
</dbReference>
<dbReference type="SUPFAM" id="SSF102588">
    <property type="entry name" value="LmbE-like"/>
    <property type="match status" value="1"/>
</dbReference>
<dbReference type="EMBL" id="WBZC01000031">
    <property type="protein sequence ID" value="KAB3534169.1"/>
    <property type="molecule type" value="Genomic_DNA"/>
</dbReference>
<dbReference type="PANTHER" id="PTHR12993:SF11">
    <property type="entry name" value="N-ACETYLGLUCOSAMINYL-PHOSPHATIDYLINOSITOL DE-N-ACETYLASE"/>
    <property type="match status" value="1"/>
</dbReference>
<evidence type="ECO:0000313" key="1">
    <source>
        <dbReference type="EMBL" id="KAB3534169.1"/>
    </source>
</evidence>
<gene>
    <name evidence="1" type="ORF">F8154_09535</name>
</gene>
<dbReference type="AlphaFoldDB" id="A0A6I0F8F6"/>
<dbReference type="GO" id="GO:0016811">
    <property type="term" value="F:hydrolase activity, acting on carbon-nitrogen (but not peptide) bonds, in linear amides"/>
    <property type="evidence" value="ECO:0007669"/>
    <property type="project" value="TreeGrafter"/>
</dbReference>
<proteinExistence type="predicted"/>
<dbReference type="Gene3D" id="3.40.50.10320">
    <property type="entry name" value="LmbE-like"/>
    <property type="match status" value="1"/>
</dbReference>
<evidence type="ECO:0000313" key="2">
    <source>
        <dbReference type="Proteomes" id="UP000432715"/>
    </source>
</evidence>
<comment type="caution">
    <text evidence="1">The sequence shown here is derived from an EMBL/GenBank/DDBJ whole genome shotgun (WGS) entry which is preliminary data.</text>
</comment>